<accession>A0ABM3FEA4</accession>
<dbReference type="Gene3D" id="4.10.60.10">
    <property type="entry name" value="Zinc finger, CCHC-type"/>
    <property type="match status" value="1"/>
</dbReference>
<sequence length="177" mass="19875">MTALSTIMAHIARFESSVQRLAYTTETVTRNQLDNELKAMSFFKRRSADSQNERNEGSESKRFKFTPLSPGIKCFLCGEMGQKASTCRSRKENHERERQIGIQKELGKKNSPVRSSDSIMGFKCQKIGHYASRCLEKAAKEGLKNGNGKVIERRVDICVINTPAGVSQQADESHEDV</sequence>
<protein>
    <submittedName>
        <fullName evidence="2">Uncharacterized protein LOC124292725</fullName>
    </submittedName>
</protein>
<evidence type="ECO:0000313" key="2">
    <source>
        <dbReference type="RefSeq" id="XP_046586350.1"/>
    </source>
</evidence>
<organism evidence="1 2">
    <name type="scientific">Neodiprion lecontei</name>
    <name type="common">Redheaded pine sawfly</name>
    <dbReference type="NCBI Taxonomy" id="441921"/>
    <lineage>
        <taxon>Eukaryota</taxon>
        <taxon>Metazoa</taxon>
        <taxon>Ecdysozoa</taxon>
        <taxon>Arthropoda</taxon>
        <taxon>Hexapoda</taxon>
        <taxon>Insecta</taxon>
        <taxon>Pterygota</taxon>
        <taxon>Neoptera</taxon>
        <taxon>Endopterygota</taxon>
        <taxon>Hymenoptera</taxon>
        <taxon>Tenthredinoidea</taxon>
        <taxon>Diprionidae</taxon>
        <taxon>Diprioninae</taxon>
        <taxon>Neodiprion</taxon>
    </lineage>
</organism>
<evidence type="ECO:0000313" key="1">
    <source>
        <dbReference type="Proteomes" id="UP000829291"/>
    </source>
</evidence>
<keyword evidence="1" id="KW-1185">Reference proteome</keyword>
<reference evidence="2" key="1">
    <citation type="submission" date="2025-08" db="UniProtKB">
        <authorList>
            <consortium name="RefSeq"/>
        </authorList>
    </citation>
    <scope>IDENTIFICATION</scope>
    <source>
        <tissue evidence="2">Thorax and Abdomen</tissue>
    </source>
</reference>
<dbReference type="GeneID" id="124292725"/>
<name>A0ABM3FEA4_NEOLC</name>
<dbReference type="RefSeq" id="XP_046586350.1">
    <property type="nucleotide sequence ID" value="XM_046730394.1"/>
</dbReference>
<dbReference type="Proteomes" id="UP000829291">
    <property type="component" value="Chromosome 2"/>
</dbReference>
<proteinExistence type="predicted"/>
<gene>
    <name evidence="2" type="primary">LOC124292725</name>
</gene>